<reference evidence="2" key="1">
    <citation type="journal article" date="2020" name="Plant J.">
        <title>Transposons played a major role in the diversification between the closely related almond and peach genomes: results from the almond genome sequence.</title>
        <authorList>
            <person name="Alioto T."/>
            <person name="Alexiou K.G."/>
            <person name="Bardil A."/>
            <person name="Barteri F."/>
            <person name="Castanera R."/>
            <person name="Cruz F."/>
            <person name="Dhingra A."/>
            <person name="Duval H."/>
            <person name="Fernandez I Marti A."/>
            <person name="Frias L."/>
            <person name="Galan B."/>
            <person name="Garcia J.L."/>
            <person name="Howad W."/>
            <person name="Gomez-Garrido J."/>
            <person name="Gut M."/>
            <person name="Julca I."/>
            <person name="Morata J."/>
            <person name="Puigdomenech P."/>
            <person name="Ribeca P."/>
            <person name="Rubio Cabetas M.J."/>
            <person name="Vlasova A."/>
            <person name="Wirthensohn M."/>
            <person name="Garcia-Mas J."/>
            <person name="Gabaldon T."/>
            <person name="Casacuberta J.M."/>
            <person name="Arus P."/>
        </authorList>
    </citation>
    <scope>NUCLEOTIDE SEQUENCE [LARGE SCALE GENOMIC DNA]</scope>
    <source>
        <strain evidence="2">cv. Texas</strain>
    </source>
</reference>
<evidence type="ECO:0000313" key="1">
    <source>
        <dbReference type="EMBL" id="VVA28733.1"/>
    </source>
</evidence>
<proteinExistence type="predicted"/>
<evidence type="ECO:0000313" key="2">
    <source>
        <dbReference type="Proteomes" id="UP000327085"/>
    </source>
</evidence>
<organism evidence="1 2">
    <name type="scientific">Prunus dulcis</name>
    <name type="common">Almond</name>
    <name type="synonym">Amygdalus dulcis</name>
    <dbReference type="NCBI Taxonomy" id="3755"/>
    <lineage>
        <taxon>Eukaryota</taxon>
        <taxon>Viridiplantae</taxon>
        <taxon>Streptophyta</taxon>
        <taxon>Embryophyta</taxon>
        <taxon>Tracheophyta</taxon>
        <taxon>Spermatophyta</taxon>
        <taxon>Magnoliopsida</taxon>
        <taxon>eudicotyledons</taxon>
        <taxon>Gunneridae</taxon>
        <taxon>Pentapetalae</taxon>
        <taxon>rosids</taxon>
        <taxon>fabids</taxon>
        <taxon>Rosales</taxon>
        <taxon>Rosaceae</taxon>
        <taxon>Amygdaloideae</taxon>
        <taxon>Amygdaleae</taxon>
        <taxon>Prunus</taxon>
    </lineage>
</organism>
<protein>
    <submittedName>
        <fullName evidence="1">PREDICTED: LOC109949931</fullName>
    </submittedName>
</protein>
<dbReference type="InParanoid" id="A0A5E4FKV5"/>
<dbReference type="Proteomes" id="UP000327085">
    <property type="component" value="Chromosome 6"/>
</dbReference>
<dbReference type="EMBL" id="CABIKO010000148">
    <property type="protein sequence ID" value="VVA28733.1"/>
    <property type="molecule type" value="Genomic_DNA"/>
</dbReference>
<gene>
    <name evidence="1" type="ORF">ALMOND_2B008561</name>
</gene>
<accession>A0A5E4FKV5</accession>
<dbReference type="Gramene" id="VVA28733">
    <property type="protein sequence ID" value="VVA28733"/>
    <property type="gene ID" value="Prudul26B008561"/>
</dbReference>
<dbReference type="AlphaFoldDB" id="A0A5E4FKV5"/>
<sequence>MGELCSLLEMRWRPSIFVWEVSCKSSRAFNLRVTDLGSGDFFFSTPFDSGFHLSSLRIFASFVFRFLSNPYCYIREVEVFKFQNILGSIRKGIESHRLAQGVKRFLRERPSMVEEGQWIYHTPT</sequence>
<name>A0A5E4FKV5_PRUDU</name>